<dbReference type="RefSeq" id="WP_193930739.1">
    <property type="nucleotide sequence ID" value="NZ_CAWPMZ010000111.1"/>
</dbReference>
<keyword evidence="2" id="KW-0472">Membrane</keyword>
<evidence type="ECO:0000256" key="2">
    <source>
        <dbReference type="SAM" id="Phobius"/>
    </source>
</evidence>
<keyword evidence="2" id="KW-0812">Transmembrane</keyword>
<dbReference type="Pfam" id="PF12849">
    <property type="entry name" value="PBP_like_2"/>
    <property type="match status" value="1"/>
</dbReference>
<reference evidence="4 5" key="1">
    <citation type="submission" date="2020-10" db="EMBL/GenBank/DDBJ databases">
        <authorList>
            <person name="Castelo-Branco R."/>
            <person name="Eusebio N."/>
            <person name="Adriana R."/>
            <person name="Vieira A."/>
            <person name="Brugerolle De Fraissinette N."/>
            <person name="Rezende De Castro R."/>
            <person name="Schneider M.P."/>
            <person name="Vasconcelos V."/>
            <person name="Leao P.N."/>
        </authorList>
    </citation>
    <scope>NUCLEOTIDE SEQUENCE [LARGE SCALE GENOMIC DNA]</scope>
    <source>
        <strain evidence="4 5">LEGE 06123</strain>
    </source>
</reference>
<dbReference type="EMBL" id="JADEWN010000006">
    <property type="protein sequence ID" value="MBE9189491.1"/>
    <property type="molecule type" value="Genomic_DNA"/>
</dbReference>
<dbReference type="CDD" id="cd13566">
    <property type="entry name" value="PBP2_phosphate"/>
    <property type="match status" value="1"/>
</dbReference>
<dbReference type="Gene3D" id="3.40.190.10">
    <property type="entry name" value="Periplasmic binding protein-like II"/>
    <property type="match status" value="2"/>
</dbReference>
<dbReference type="InterPro" id="IPR050811">
    <property type="entry name" value="Phosphate_ABC_transporter"/>
</dbReference>
<protein>
    <submittedName>
        <fullName evidence="4">PstS family phosphate ABC transporter substrate-binding protein</fullName>
    </submittedName>
</protein>
<dbReference type="SUPFAM" id="SSF53850">
    <property type="entry name" value="Periplasmic binding protein-like II"/>
    <property type="match status" value="1"/>
</dbReference>
<dbReference type="PANTHER" id="PTHR30570">
    <property type="entry name" value="PERIPLASMIC PHOSPHATE BINDING COMPONENT OF PHOSPHATE ABC TRANSPORTER"/>
    <property type="match status" value="1"/>
</dbReference>
<evidence type="ECO:0000259" key="3">
    <source>
        <dbReference type="Pfam" id="PF12849"/>
    </source>
</evidence>
<sequence length="349" mass="37883">MSQKNETAVLVSALFITLAVIGGSLWWFANRSGIDIDFSRITTPSEDDNSPPIGSDRTNFASVQNVPNGLFNYGGSTTWAPIRLAVDSAIQAARPEFRLRYVNPTSDTPGSASGIRMLIDGTIAFSQSSRPLLDQEIARAQQRGFGLQQIPVAIDGLAIAVNPNLDIPGLTIDQVRSIYTGKIANWNQVGGPNLPILPFSRQISDGGTVEFFVQDILANQSFGSNVEFVPDTTQALRRLAVTPGGIYYASAPEVVPQCTIKSLPLGRGSGEFIPPYQEPFVPLSQCPKSRNSLNLEAFQTGQYPITRNLFVVIKQNGQSDEQAGDAYANFLLTTQGQELIEQTGFVRIR</sequence>
<feature type="transmembrane region" description="Helical" evidence="2">
    <location>
        <begin position="7"/>
        <end position="29"/>
    </location>
</feature>
<proteinExistence type="predicted"/>
<dbReference type="PANTHER" id="PTHR30570:SF1">
    <property type="entry name" value="PHOSPHATE-BINDING PROTEIN PSTS"/>
    <property type="match status" value="1"/>
</dbReference>
<name>A0ABR9UMG4_9CHRO</name>
<dbReference type="InterPro" id="IPR024370">
    <property type="entry name" value="PBP_domain"/>
</dbReference>
<comment type="caution">
    <text evidence="4">The sequence shown here is derived from an EMBL/GenBank/DDBJ whole genome shotgun (WGS) entry which is preliminary data.</text>
</comment>
<keyword evidence="2" id="KW-1133">Transmembrane helix</keyword>
<organism evidence="4 5">
    <name type="scientific">Gloeocapsopsis crepidinum LEGE 06123</name>
    <dbReference type="NCBI Taxonomy" id="588587"/>
    <lineage>
        <taxon>Bacteria</taxon>
        <taxon>Bacillati</taxon>
        <taxon>Cyanobacteriota</taxon>
        <taxon>Cyanophyceae</taxon>
        <taxon>Oscillatoriophycideae</taxon>
        <taxon>Chroococcales</taxon>
        <taxon>Chroococcaceae</taxon>
        <taxon>Gloeocapsopsis</taxon>
    </lineage>
</organism>
<evidence type="ECO:0000313" key="4">
    <source>
        <dbReference type="EMBL" id="MBE9189491.1"/>
    </source>
</evidence>
<keyword evidence="1" id="KW-0732">Signal</keyword>
<feature type="domain" description="PBP" evidence="3">
    <location>
        <begin position="73"/>
        <end position="333"/>
    </location>
</feature>
<dbReference type="Proteomes" id="UP000651156">
    <property type="component" value="Unassembled WGS sequence"/>
</dbReference>
<evidence type="ECO:0000313" key="5">
    <source>
        <dbReference type="Proteomes" id="UP000651156"/>
    </source>
</evidence>
<accession>A0ABR9UMG4</accession>
<gene>
    <name evidence="4" type="ORF">IQ230_03740</name>
</gene>
<evidence type="ECO:0000256" key="1">
    <source>
        <dbReference type="ARBA" id="ARBA00022729"/>
    </source>
</evidence>
<keyword evidence="5" id="KW-1185">Reference proteome</keyword>